<name>A0ABD2GP10_PAGBO</name>
<proteinExistence type="predicted"/>
<dbReference type="AlphaFoldDB" id="A0ABD2GP10"/>
<sequence length="188" mass="20963">MDWRDNLSLANTVNVLRSDVLESAFRTFRRRAFDPNRRLDIVFVDTCGVGEGSVDGGGPCREFLRLLLKSMMESQYFVGPQNSRSLALNSLAFSRGNYKMLGMIFAVCLVHGGVGPCVLSRRMFAQLSGLPAPPVDITEVDDFELREQLDNIKRAETLEEARSAMMEASNSLSMLGCPFQGFEPRREG</sequence>
<dbReference type="InterPro" id="IPR035983">
    <property type="entry name" value="Hect_E3_ubiquitin_ligase"/>
</dbReference>
<evidence type="ECO:0000313" key="6">
    <source>
        <dbReference type="Proteomes" id="UP001619887"/>
    </source>
</evidence>
<organism evidence="5 6">
    <name type="scientific">Pagothenia borchgrevinki</name>
    <name type="common">Bald rockcod</name>
    <name type="synonym">Trematomus borchgrevinki</name>
    <dbReference type="NCBI Taxonomy" id="8213"/>
    <lineage>
        <taxon>Eukaryota</taxon>
        <taxon>Metazoa</taxon>
        <taxon>Chordata</taxon>
        <taxon>Craniata</taxon>
        <taxon>Vertebrata</taxon>
        <taxon>Euteleostomi</taxon>
        <taxon>Actinopterygii</taxon>
        <taxon>Neopterygii</taxon>
        <taxon>Teleostei</taxon>
        <taxon>Neoteleostei</taxon>
        <taxon>Acanthomorphata</taxon>
        <taxon>Eupercaria</taxon>
        <taxon>Perciformes</taxon>
        <taxon>Notothenioidei</taxon>
        <taxon>Nototheniidae</taxon>
        <taxon>Pagothenia</taxon>
    </lineage>
</organism>
<dbReference type="Proteomes" id="UP001619887">
    <property type="component" value="Unassembled WGS sequence"/>
</dbReference>
<comment type="caution">
    <text evidence="3">Lacks conserved residue(s) required for the propagation of feature annotation.</text>
</comment>
<keyword evidence="1" id="KW-0808">Transferase</keyword>
<keyword evidence="2 3" id="KW-0833">Ubl conjugation pathway</keyword>
<gene>
    <name evidence="5" type="ORF">OYC64_017752</name>
</gene>
<accession>A0ABD2GP10</accession>
<keyword evidence="6" id="KW-1185">Reference proteome</keyword>
<dbReference type="Gene3D" id="3.90.1750.10">
    <property type="entry name" value="Hect, E3 ligase catalytic domains"/>
    <property type="match status" value="1"/>
</dbReference>
<evidence type="ECO:0000256" key="2">
    <source>
        <dbReference type="ARBA" id="ARBA00022786"/>
    </source>
</evidence>
<dbReference type="SUPFAM" id="SSF56204">
    <property type="entry name" value="Hect, E3 ligase catalytic domain"/>
    <property type="match status" value="1"/>
</dbReference>
<reference evidence="5 6" key="2">
    <citation type="journal article" date="2024" name="G3 (Bethesda)">
        <title>The genome of the cryopelagic Antarctic bald notothen, Trematomus borchgrevinki.</title>
        <authorList>
            <person name="Rayamajhi N."/>
            <person name="Rivera-Colon A.G."/>
            <person name="Minhas B.F."/>
            <person name="Cheng C.C."/>
            <person name="Catchen J.M."/>
        </authorList>
    </citation>
    <scope>NUCLEOTIDE SEQUENCE [LARGE SCALE GENOMIC DNA]</scope>
    <source>
        <strain evidence="5">AGRC-2024</strain>
    </source>
</reference>
<evidence type="ECO:0000259" key="4">
    <source>
        <dbReference type="PROSITE" id="PS50237"/>
    </source>
</evidence>
<evidence type="ECO:0000313" key="5">
    <source>
        <dbReference type="EMBL" id="KAL3054888.1"/>
    </source>
</evidence>
<dbReference type="GO" id="GO:0016740">
    <property type="term" value="F:transferase activity"/>
    <property type="evidence" value="ECO:0007669"/>
    <property type="project" value="UniProtKB-KW"/>
</dbReference>
<feature type="domain" description="HECT" evidence="4">
    <location>
        <begin position="31"/>
        <end position="141"/>
    </location>
</feature>
<reference evidence="5 6" key="1">
    <citation type="journal article" date="2022" name="G3 (Bethesda)">
        <title>Evaluating Illumina-, Nanopore-, and PacBio-based genome assembly strategies with the bald notothen, Trematomus borchgrevinki.</title>
        <authorList>
            <person name="Rayamajhi N."/>
            <person name="Cheng C.C."/>
            <person name="Catchen J.M."/>
        </authorList>
    </citation>
    <scope>NUCLEOTIDE SEQUENCE [LARGE SCALE GENOMIC DNA]</scope>
    <source>
        <strain evidence="5">AGRC-2024</strain>
    </source>
</reference>
<comment type="caution">
    <text evidence="5">The sequence shown here is derived from an EMBL/GenBank/DDBJ whole genome shotgun (WGS) entry which is preliminary data.</text>
</comment>
<dbReference type="PROSITE" id="PS50237">
    <property type="entry name" value="HECT"/>
    <property type="match status" value="1"/>
</dbReference>
<protein>
    <recommendedName>
        <fullName evidence="4">HECT domain-containing protein</fullName>
    </recommendedName>
</protein>
<evidence type="ECO:0000256" key="1">
    <source>
        <dbReference type="ARBA" id="ARBA00022679"/>
    </source>
</evidence>
<dbReference type="InterPro" id="IPR000569">
    <property type="entry name" value="HECT_dom"/>
</dbReference>
<evidence type="ECO:0000256" key="3">
    <source>
        <dbReference type="PROSITE-ProRule" id="PRU00104"/>
    </source>
</evidence>
<dbReference type="EMBL" id="JBIYXZ010002077">
    <property type="protein sequence ID" value="KAL3054888.1"/>
    <property type="molecule type" value="Genomic_DNA"/>
</dbReference>